<feature type="domain" description="Piwi" evidence="1">
    <location>
        <begin position="84"/>
        <end position="261"/>
    </location>
</feature>
<reference evidence="2 3" key="1">
    <citation type="submission" date="2015-09" db="EMBL/GenBank/DDBJ databases">
        <title>Draft genome of the parasitic nematode Teladorsagia circumcincta isolate WARC Sus (inbred).</title>
        <authorList>
            <person name="Mitreva M."/>
        </authorList>
    </citation>
    <scope>NUCLEOTIDE SEQUENCE [LARGE SCALE GENOMIC DNA]</scope>
    <source>
        <strain evidence="2 3">S</strain>
    </source>
</reference>
<evidence type="ECO:0000259" key="1">
    <source>
        <dbReference type="PROSITE" id="PS50822"/>
    </source>
</evidence>
<dbReference type="Gene3D" id="3.30.420.10">
    <property type="entry name" value="Ribonuclease H-like superfamily/Ribonuclease H"/>
    <property type="match status" value="2"/>
</dbReference>
<dbReference type="PROSITE" id="PS50822">
    <property type="entry name" value="PIWI"/>
    <property type="match status" value="1"/>
</dbReference>
<dbReference type="Proteomes" id="UP000230423">
    <property type="component" value="Unassembled WGS sequence"/>
</dbReference>
<dbReference type="Pfam" id="PF02171">
    <property type="entry name" value="Piwi"/>
    <property type="match status" value="2"/>
</dbReference>
<keyword evidence="3" id="KW-1185">Reference proteome</keyword>
<dbReference type="EMBL" id="KZ350590">
    <property type="protein sequence ID" value="PIO63723.1"/>
    <property type="molecule type" value="Genomic_DNA"/>
</dbReference>
<accession>A0A2G9U0G6</accession>
<dbReference type="SUPFAM" id="SSF53098">
    <property type="entry name" value="Ribonuclease H-like"/>
    <property type="match status" value="2"/>
</dbReference>
<organism evidence="2 3">
    <name type="scientific">Teladorsagia circumcincta</name>
    <name type="common">Brown stomach worm</name>
    <name type="synonym">Ostertagia circumcincta</name>
    <dbReference type="NCBI Taxonomy" id="45464"/>
    <lineage>
        <taxon>Eukaryota</taxon>
        <taxon>Metazoa</taxon>
        <taxon>Ecdysozoa</taxon>
        <taxon>Nematoda</taxon>
        <taxon>Chromadorea</taxon>
        <taxon>Rhabditida</taxon>
        <taxon>Rhabditina</taxon>
        <taxon>Rhabditomorpha</taxon>
        <taxon>Strongyloidea</taxon>
        <taxon>Trichostrongylidae</taxon>
        <taxon>Teladorsagia</taxon>
    </lineage>
</organism>
<protein>
    <submittedName>
        <fullName evidence="2">Piwi domain protein</fullName>
    </submittedName>
</protein>
<gene>
    <name evidence="2" type="ORF">TELCIR_14669</name>
</gene>
<dbReference type="AlphaFoldDB" id="A0A2G9U0G6"/>
<dbReference type="GO" id="GO:0003676">
    <property type="term" value="F:nucleic acid binding"/>
    <property type="evidence" value="ECO:0007669"/>
    <property type="project" value="InterPro"/>
</dbReference>
<dbReference type="InterPro" id="IPR003165">
    <property type="entry name" value="Piwi"/>
</dbReference>
<dbReference type="SMART" id="SM00950">
    <property type="entry name" value="Piwi"/>
    <property type="match status" value="1"/>
</dbReference>
<name>A0A2G9U0G6_TELCI</name>
<sequence length="306" mass="34451">MNLKLGGMNYEVVPESFAQNIWISKGKTLIIGYDVAHPGKPSRDELMNKMPPQKPSVVGFSFNGSMHGEKFIGDYHYQTPRCEQVIEDELQAMKQACEEFGRLHGKDPWVPRFTVAVTTKRHNARFFTRNNGIGNPKPGTVVDTDVVRNDLTEFYMQSHHPVQIYASGGGGSFVDGGTTRADAIGFRARPRSVLAKKRFTGTAKPTAYQILIDENDMSMDQVQALMLALTFHHQISDAPVSLPEPTYQADEWAKRGKNIWNAYMLRHNPITMECAGDYATPPIDFDAMTNRLAFWKTELEHLRVNA</sequence>
<proteinExistence type="predicted"/>
<dbReference type="InterPro" id="IPR036397">
    <property type="entry name" value="RNaseH_sf"/>
</dbReference>
<dbReference type="InterPro" id="IPR012337">
    <property type="entry name" value="RNaseH-like_sf"/>
</dbReference>
<dbReference type="OrthoDB" id="10252740at2759"/>
<dbReference type="PANTHER" id="PTHR22891">
    <property type="entry name" value="EUKARYOTIC TRANSLATION INITIATION FACTOR 2C"/>
    <property type="match status" value="1"/>
</dbReference>
<evidence type="ECO:0000313" key="3">
    <source>
        <dbReference type="Proteomes" id="UP000230423"/>
    </source>
</evidence>
<evidence type="ECO:0000313" key="2">
    <source>
        <dbReference type="EMBL" id="PIO63723.1"/>
    </source>
</evidence>